<dbReference type="PANTHER" id="PTHR46492:SF1">
    <property type="entry name" value="DYNEIN AXONEMAL ASSEMBLY FACTOR 4"/>
    <property type="match status" value="1"/>
</dbReference>
<evidence type="ECO:0000313" key="3">
    <source>
        <dbReference type="EMBL" id="KAJ3596000.1"/>
    </source>
</evidence>
<dbReference type="GO" id="GO:0030331">
    <property type="term" value="F:nuclear estrogen receptor binding"/>
    <property type="evidence" value="ECO:0007669"/>
    <property type="project" value="TreeGrafter"/>
</dbReference>
<organism evidence="3 4">
    <name type="scientific">Muraenolepis orangiensis</name>
    <name type="common">Patagonian moray cod</name>
    <dbReference type="NCBI Taxonomy" id="630683"/>
    <lineage>
        <taxon>Eukaryota</taxon>
        <taxon>Metazoa</taxon>
        <taxon>Chordata</taxon>
        <taxon>Craniata</taxon>
        <taxon>Vertebrata</taxon>
        <taxon>Euteleostomi</taxon>
        <taxon>Actinopterygii</taxon>
        <taxon>Neopterygii</taxon>
        <taxon>Teleostei</taxon>
        <taxon>Neoteleostei</taxon>
        <taxon>Acanthomorphata</taxon>
        <taxon>Zeiogadaria</taxon>
        <taxon>Gadariae</taxon>
        <taxon>Gadiformes</taxon>
        <taxon>Muraenolepidoidei</taxon>
        <taxon>Muraenolepididae</taxon>
        <taxon>Muraenolepis</taxon>
    </lineage>
</organism>
<feature type="compositionally biased region" description="Low complexity" evidence="2">
    <location>
        <begin position="52"/>
        <end position="62"/>
    </location>
</feature>
<sequence length="267" mass="29960">MVQIHFPPFLFEAFLFATVDEARSSAKMGNGVAVITLPKKIPRLWDDLVMSITPGPTTSSRTSSKKEQVDLPAPRSSGKIQIKFTPRVFPTALRESRVQEEEEWLSKQAEARRAGNEELAAELKDLKDEERNPEWLKDKGDKYFATGNYQGAVNAYNLAIRLNSKIPAFYSNRAACHLKLRNLHKAVEDTSRALDLLTPPVPDNAPARARAHVRRGTAFCELELYTEGLQDYLAALKIDPQNKVLEEDANRIRQTIQGGTTVPENKC</sequence>
<dbReference type="InterPro" id="IPR052004">
    <property type="entry name" value="Dynein_assembly_factor_4"/>
</dbReference>
<dbReference type="PANTHER" id="PTHR46492">
    <property type="entry name" value="DYNEIN ASSEMBLY FACTOR 4, AXONEMAL"/>
    <property type="match status" value="1"/>
</dbReference>
<dbReference type="InterPro" id="IPR019734">
    <property type="entry name" value="TPR_rpt"/>
</dbReference>
<dbReference type="InterPro" id="IPR008978">
    <property type="entry name" value="HSP20-like_chaperone"/>
</dbReference>
<dbReference type="EMBL" id="JANIIK010000110">
    <property type="protein sequence ID" value="KAJ3596000.1"/>
    <property type="molecule type" value="Genomic_DNA"/>
</dbReference>
<dbReference type="GO" id="GO:0007507">
    <property type="term" value="P:heart development"/>
    <property type="evidence" value="ECO:0007669"/>
    <property type="project" value="TreeGrafter"/>
</dbReference>
<gene>
    <name evidence="3" type="ORF">NHX12_002409</name>
</gene>
<keyword evidence="1" id="KW-0802">TPR repeat</keyword>
<dbReference type="OrthoDB" id="348005at2759"/>
<dbReference type="GO" id="GO:0007368">
    <property type="term" value="P:determination of left/right symmetry"/>
    <property type="evidence" value="ECO:0007669"/>
    <property type="project" value="TreeGrafter"/>
</dbReference>
<reference evidence="3" key="1">
    <citation type="submission" date="2022-07" db="EMBL/GenBank/DDBJ databases">
        <title>Chromosome-level genome of Muraenolepis orangiensis.</title>
        <authorList>
            <person name="Kim J."/>
        </authorList>
    </citation>
    <scope>NUCLEOTIDE SEQUENCE</scope>
    <source>
        <strain evidence="3">KU_S4_2022</strain>
        <tissue evidence="3">Muscle</tissue>
    </source>
</reference>
<comment type="caution">
    <text evidence="3">The sequence shown here is derived from an EMBL/GenBank/DDBJ whole genome shotgun (WGS) entry which is preliminary data.</text>
</comment>
<dbReference type="InterPro" id="IPR011990">
    <property type="entry name" value="TPR-like_helical_dom_sf"/>
</dbReference>
<dbReference type="GO" id="GO:0003351">
    <property type="term" value="P:epithelial cilium movement involved in extracellular fluid movement"/>
    <property type="evidence" value="ECO:0007669"/>
    <property type="project" value="TreeGrafter"/>
</dbReference>
<dbReference type="FunFam" id="1.25.40.10:FF:000176">
    <property type="entry name" value="dynein assembly factor 4, axonemal isoform X1"/>
    <property type="match status" value="1"/>
</dbReference>
<dbReference type="Gene3D" id="1.25.40.10">
    <property type="entry name" value="Tetratricopeptide repeat domain"/>
    <property type="match status" value="1"/>
</dbReference>
<dbReference type="AlphaFoldDB" id="A0A9Q0DZF3"/>
<dbReference type="SUPFAM" id="SSF49764">
    <property type="entry name" value="HSP20-like chaperones"/>
    <property type="match status" value="1"/>
</dbReference>
<dbReference type="GO" id="GO:0036159">
    <property type="term" value="P:inner dynein arm assembly"/>
    <property type="evidence" value="ECO:0007669"/>
    <property type="project" value="TreeGrafter"/>
</dbReference>
<accession>A0A9Q0DZF3</accession>
<evidence type="ECO:0000256" key="1">
    <source>
        <dbReference type="PROSITE-ProRule" id="PRU00339"/>
    </source>
</evidence>
<protein>
    <recommendedName>
        <fullName evidence="5">Dynein assembly factor 4, axonemal</fullName>
    </recommendedName>
</protein>
<feature type="repeat" description="TPR" evidence="1">
    <location>
        <begin position="209"/>
        <end position="242"/>
    </location>
</feature>
<dbReference type="Pfam" id="PF13414">
    <property type="entry name" value="TPR_11"/>
    <property type="match status" value="1"/>
</dbReference>
<dbReference type="SUPFAM" id="SSF48452">
    <property type="entry name" value="TPR-like"/>
    <property type="match status" value="1"/>
</dbReference>
<dbReference type="SMART" id="SM00028">
    <property type="entry name" value="TPR"/>
    <property type="match status" value="3"/>
</dbReference>
<evidence type="ECO:0000313" key="4">
    <source>
        <dbReference type="Proteomes" id="UP001148018"/>
    </source>
</evidence>
<dbReference type="GO" id="GO:0036158">
    <property type="term" value="P:outer dynein arm assembly"/>
    <property type="evidence" value="ECO:0007669"/>
    <property type="project" value="TreeGrafter"/>
</dbReference>
<keyword evidence="4" id="KW-1185">Reference proteome</keyword>
<dbReference type="Proteomes" id="UP001148018">
    <property type="component" value="Unassembled WGS sequence"/>
</dbReference>
<proteinExistence type="predicted"/>
<evidence type="ECO:0000256" key="2">
    <source>
        <dbReference type="SAM" id="MobiDB-lite"/>
    </source>
</evidence>
<dbReference type="PROSITE" id="PS50005">
    <property type="entry name" value="TPR"/>
    <property type="match status" value="1"/>
</dbReference>
<feature type="region of interest" description="Disordered" evidence="2">
    <location>
        <begin position="52"/>
        <end position="75"/>
    </location>
</feature>
<dbReference type="GO" id="GO:0005576">
    <property type="term" value="C:extracellular region"/>
    <property type="evidence" value="ECO:0007669"/>
    <property type="project" value="GOC"/>
</dbReference>
<evidence type="ECO:0008006" key="5">
    <source>
        <dbReference type="Google" id="ProtNLM"/>
    </source>
</evidence>
<name>A0A9Q0DZF3_9TELE</name>